<evidence type="ECO:0000256" key="4">
    <source>
        <dbReference type="ARBA" id="ARBA00023002"/>
    </source>
</evidence>
<keyword evidence="4" id="KW-0560">Oxidoreductase</keyword>
<evidence type="ECO:0000256" key="2">
    <source>
        <dbReference type="ARBA" id="ARBA00022723"/>
    </source>
</evidence>
<proteinExistence type="inferred from homology"/>
<dbReference type="Gene3D" id="3.60.130.10">
    <property type="entry name" value="Clavaminate synthase-like"/>
    <property type="match status" value="1"/>
</dbReference>
<feature type="domain" description="TauD/TfdA-like" evidence="6">
    <location>
        <begin position="18"/>
        <end position="281"/>
    </location>
</feature>
<dbReference type="InterPro" id="IPR051323">
    <property type="entry name" value="AtsK-like"/>
</dbReference>
<accession>A0A937I3L3</accession>
<evidence type="ECO:0000256" key="3">
    <source>
        <dbReference type="ARBA" id="ARBA00022964"/>
    </source>
</evidence>
<dbReference type="GO" id="GO:0000908">
    <property type="term" value="F:taurine dioxygenase activity"/>
    <property type="evidence" value="ECO:0007669"/>
    <property type="project" value="TreeGrafter"/>
</dbReference>
<dbReference type="PANTHER" id="PTHR30468">
    <property type="entry name" value="ALPHA-KETOGLUTARATE-DEPENDENT SULFONATE DIOXYGENASE"/>
    <property type="match status" value="1"/>
</dbReference>
<name>A0A937I3L3_9GAMM</name>
<comment type="caution">
    <text evidence="7">The sequence shown here is derived from an EMBL/GenBank/DDBJ whole genome shotgun (WGS) entry which is preliminary data.</text>
</comment>
<evidence type="ECO:0000313" key="7">
    <source>
        <dbReference type="EMBL" id="MBL6811418.1"/>
    </source>
</evidence>
<organism evidence="7 8">
    <name type="scientific">SAR86 cluster bacterium</name>
    <dbReference type="NCBI Taxonomy" id="2030880"/>
    <lineage>
        <taxon>Bacteria</taxon>
        <taxon>Pseudomonadati</taxon>
        <taxon>Pseudomonadota</taxon>
        <taxon>Gammaproteobacteria</taxon>
        <taxon>SAR86 cluster</taxon>
    </lineage>
</organism>
<evidence type="ECO:0000256" key="1">
    <source>
        <dbReference type="ARBA" id="ARBA00005896"/>
    </source>
</evidence>
<sequence>MKVLSVEDFELQDLPFKVNRLSPNIGAELLDIDLRQDLDKKTYQSIYQALLTYKVIFFREQNLATEEHLRFAKNFGELEVHPFAPHKEGYPEVLSITHNEKSRGRENTWHSDVTWREEPSLGSILRMIEGPEVGGDTLFSDMCLAYDGLPEEVKKKLEGAIAVHDFAGFRQRLIKQGKSDAEIEAFNKKYPSPEHPVIRTHPDTKQKVIYVNKAFTQYIKDWDATESSIMLDFLYAQAAIPEYQCRFIWKKDSIAFWDNRACQHYAVSDYWPQVRRVERVTVIGDRPY</sequence>
<evidence type="ECO:0000313" key="8">
    <source>
        <dbReference type="Proteomes" id="UP000744438"/>
    </source>
</evidence>
<dbReference type="AlphaFoldDB" id="A0A937I3L3"/>
<dbReference type="Pfam" id="PF02668">
    <property type="entry name" value="TauD"/>
    <property type="match status" value="1"/>
</dbReference>
<reference evidence="7" key="1">
    <citation type="submission" date="2020-10" db="EMBL/GenBank/DDBJ databases">
        <title>Microbiome of the Black Sea water column analyzed by genome centric metagenomics.</title>
        <authorList>
            <person name="Cabello-Yeves P.J."/>
            <person name="Callieri C."/>
            <person name="Picazo A."/>
            <person name="Mehrshad M."/>
            <person name="Haro-Moreno J.M."/>
            <person name="Roda-Garcia J."/>
            <person name="Dzembekova N."/>
            <person name="Slabakova V."/>
            <person name="Slabakova N."/>
            <person name="Moncheva S."/>
            <person name="Rodriguez-Valera F."/>
        </authorList>
    </citation>
    <scope>NUCLEOTIDE SEQUENCE</scope>
    <source>
        <strain evidence="7">BS307-5m-G49</strain>
    </source>
</reference>
<dbReference type="InterPro" id="IPR042098">
    <property type="entry name" value="TauD-like_sf"/>
</dbReference>
<keyword evidence="3 7" id="KW-0223">Dioxygenase</keyword>
<keyword evidence="5" id="KW-0408">Iron</keyword>
<protein>
    <submittedName>
        <fullName evidence="7">TauD/TfdA family dioxygenase</fullName>
    </submittedName>
</protein>
<dbReference type="SUPFAM" id="SSF51197">
    <property type="entry name" value="Clavaminate synthase-like"/>
    <property type="match status" value="1"/>
</dbReference>
<dbReference type="EMBL" id="JADHQC010000002">
    <property type="protein sequence ID" value="MBL6811418.1"/>
    <property type="molecule type" value="Genomic_DNA"/>
</dbReference>
<evidence type="ECO:0000256" key="5">
    <source>
        <dbReference type="ARBA" id="ARBA00023004"/>
    </source>
</evidence>
<dbReference type="InterPro" id="IPR003819">
    <property type="entry name" value="TauD/TfdA-like"/>
</dbReference>
<keyword evidence="2" id="KW-0479">Metal-binding</keyword>
<comment type="similarity">
    <text evidence="1">Belongs to the TfdA dioxygenase family.</text>
</comment>
<dbReference type="Proteomes" id="UP000744438">
    <property type="component" value="Unassembled WGS sequence"/>
</dbReference>
<dbReference type="GO" id="GO:0005737">
    <property type="term" value="C:cytoplasm"/>
    <property type="evidence" value="ECO:0007669"/>
    <property type="project" value="TreeGrafter"/>
</dbReference>
<evidence type="ECO:0000259" key="6">
    <source>
        <dbReference type="Pfam" id="PF02668"/>
    </source>
</evidence>
<dbReference type="GO" id="GO:0046872">
    <property type="term" value="F:metal ion binding"/>
    <property type="evidence" value="ECO:0007669"/>
    <property type="project" value="UniProtKB-KW"/>
</dbReference>
<gene>
    <name evidence="7" type="ORF">ISQ63_00885</name>
</gene>
<dbReference type="PANTHER" id="PTHR30468:SF1">
    <property type="entry name" value="ALPHA-KETOGLUTARATE-DEPENDENT SULFONATE DIOXYGENASE"/>
    <property type="match status" value="1"/>
</dbReference>
<dbReference type="GO" id="GO:0006790">
    <property type="term" value="P:sulfur compound metabolic process"/>
    <property type="evidence" value="ECO:0007669"/>
    <property type="project" value="TreeGrafter"/>
</dbReference>